<dbReference type="Pfam" id="PF02311">
    <property type="entry name" value="AraC_binding"/>
    <property type="match status" value="1"/>
</dbReference>
<proteinExistence type="predicted"/>
<dbReference type="SUPFAM" id="SSF46689">
    <property type="entry name" value="Homeodomain-like"/>
    <property type="match status" value="2"/>
</dbReference>
<evidence type="ECO:0000313" key="6">
    <source>
        <dbReference type="Proteomes" id="UP000662747"/>
    </source>
</evidence>
<dbReference type="PANTHER" id="PTHR46796">
    <property type="entry name" value="HTH-TYPE TRANSCRIPTIONAL ACTIVATOR RHAS-RELATED"/>
    <property type="match status" value="1"/>
</dbReference>
<keyword evidence="1" id="KW-0805">Transcription regulation</keyword>
<dbReference type="InterPro" id="IPR020449">
    <property type="entry name" value="Tscrpt_reg_AraC-type_HTH"/>
</dbReference>
<evidence type="ECO:0000256" key="2">
    <source>
        <dbReference type="ARBA" id="ARBA00023125"/>
    </source>
</evidence>
<dbReference type="SMART" id="SM00342">
    <property type="entry name" value="HTH_ARAC"/>
    <property type="match status" value="1"/>
</dbReference>
<dbReference type="Gene3D" id="1.10.10.60">
    <property type="entry name" value="Homeodomain-like"/>
    <property type="match status" value="2"/>
</dbReference>
<evidence type="ECO:0000256" key="3">
    <source>
        <dbReference type="ARBA" id="ARBA00023163"/>
    </source>
</evidence>
<organism evidence="5 6">
    <name type="scientific">Pyxidicoccus parkwayensis</name>
    <dbReference type="NCBI Taxonomy" id="2813578"/>
    <lineage>
        <taxon>Bacteria</taxon>
        <taxon>Pseudomonadati</taxon>
        <taxon>Myxococcota</taxon>
        <taxon>Myxococcia</taxon>
        <taxon>Myxococcales</taxon>
        <taxon>Cystobacterineae</taxon>
        <taxon>Myxococcaceae</taxon>
        <taxon>Pyxidicoccus</taxon>
    </lineage>
</organism>
<dbReference type="InterPro" id="IPR037923">
    <property type="entry name" value="HTH-like"/>
</dbReference>
<gene>
    <name evidence="5" type="ORF">JY651_14310</name>
</gene>
<dbReference type="EMBL" id="CP071090">
    <property type="protein sequence ID" value="QSQ26021.1"/>
    <property type="molecule type" value="Genomic_DNA"/>
</dbReference>
<evidence type="ECO:0000259" key="4">
    <source>
        <dbReference type="PROSITE" id="PS01124"/>
    </source>
</evidence>
<keyword evidence="6" id="KW-1185">Reference proteome</keyword>
<dbReference type="SUPFAM" id="SSF51215">
    <property type="entry name" value="Regulatory protein AraC"/>
    <property type="match status" value="1"/>
</dbReference>
<dbReference type="PRINTS" id="PR00032">
    <property type="entry name" value="HTHARAC"/>
</dbReference>
<keyword evidence="3" id="KW-0804">Transcription</keyword>
<name>A0ABX7P6E6_9BACT</name>
<reference evidence="5 6" key="1">
    <citation type="submission" date="2021-02" db="EMBL/GenBank/DDBJ databases">
        <title>De Novo genome assembly of isolated myxobacteria.</title>
        <authorList>
            <person name="Stevens D.C."/>
        </authorList>
    </citation>
    <scope>NUCLEOTIDE SEQUENCE [LARGE SCALE GENOMIC DNA]</scope>
    <source>
        <strain evidence="6">SCPEA02</strain>
    </source>
</reference>
<protein>
    <submittedName>
        <fullName evidence="5">Helix-turn-helix transcriptional regulator</fullName>
    </submittedName>
</protein>
<sequence length="277" mass="30819">MSQPFCAYETPDSPHARPPGIERYFIHGRRFAGEMHHHPVWEIGLLEAGVVTTETDSRLYTQGAGSHGALFFVPPGAPHAASADPRHLPMLRSLHLEPHVVTRALEGISRRPVRLPTEVTALEGARAAHSFLRFHQRLGEGASQLEWETWLVEALVDLFVLRDEDAVLYPVGLEARAVRRAREYLHAHATERVSLEDLAQAVGLSKYHLARVFARETGLPPHTYVQRLRLARALPQLRQGAPAGEVAYALGFADQAHFARTFKDSYGLTPRAYARGA</sequence>
<dbReference type="PROSITE" id="PS01124">
    <property type="entry name" value="HTH_ARAC_FAMILY_2"/>
    <property type="match status" value="1"/>
</dbReference>
<dbReference type="RefSeq" id="WP_206727571.1">
    <property type="nucleotide sequence ID" value="NZ_CP071090.1"/>
</dbReference>
<keyword evidence="2" id="KW-0238">DNA-binding</keyword>
<accession>A0ABX7P6E6</accession>
<dbReference type="InterPro" id="IPR050204">
    <property type="entry name" value="AraC_XylS_family_regulators"/>
</dbReference>
<evidence type="ECO:0000256" key="1">
    <source>
        <dbReference type="ARBA" id="ARBA00023015"/>
    </source>
</evidence>
<feature type="domain" description="HTH araC/xylS-type" evidence="4">
    <location>
        <begin position="179"/>
        <end position="276"/>
    </location>
</feature>
<dbReference type="Pfam" id="PF12833">
    <property type="entry name" value="HTH_18"/>
    <property type="match status" value="1"/>
</dbReference>
<evidence type="ECO:0000313" key="5">
    <source>
        <dbReference type="EMBL" id="QSQ26021.1"/>
    </source>
</evidence>
<dbReference type="InterPro" id="IPR009057">
    <property type="entry name" value="Homeodomain-like_sf"/>
</dbReference>
<dbReference type="InterPro" id="IPR003313">
    <property type="entry name" value="AraC-bd"/>
</dbReference>
<dbReference type="Proteomes" id="UP000662747">
    <property type="component" value="Chromosome"/>
</dbReference>
<dbReference type="InterPro" id="IPR018060">
    <property type="entry name" value="HTH_AraC"/>
</dbReference>